<organism evidence="2 3">
    <name type="scientific">Phytophthora sojae (strain P6497)</name>
    <name type="common">Soybean stem and root rot agent</name>
    <name type="synonym">Phytophthora megasperma f. sp. glycines</name>
    <dbReference type="NCBI Taxonomy" id="1094619"/>
    <lineage>
        <taxon>Eukaryota</taxon>
        <taxon>Sar</taxon>
        <taxon>Stramenopiles</taxon>
        <taxon>Oomycota</taxon>
        <taxon>Peronosporomycetes</taxon>
        <taxon>Peronosporales</taxon>
        <taxon>Peronosporaceae</taxon>
        <taxon>Phytophthora</taxon>
    </lineage>
</organism>
<dbReference type="InterPro" id="IPR052091">
    <property type="entry name" value="Beta-ala_Activ/Resist"/>
</dbReference>
<dbReference type="EMBL" id="JH159157">
    <property type="protein sequence ID" value="EGZ11986.1"/>
    <property type="molecule type" value="Genomic_DNA"/>
</dbReference>
<dbReference type="PANTHER" id="PTHR44394:SF1">
    <property type="entry name" value="BETA-ALANINE-ACTIVATING ENZYME"/>
    <property type="match status" value="1"/>
</dbReference>
<proteinExistence type="predicted"/>
<dbReference type="AlphaFoldDB" id="G4ZYD4"/>
<gene>
    <name evidence="2" type="ORF">PHYSODRAFT_461525</name>
</gene>
<dbReference type="GO" id="GO:0043041">
    <property type="term" value="P:amino acid activation for nonribosomal peptide biosynthetic process"/>
    <property type="evidence" value="ECO:0007669"/>
    <property type="project" value="TreeGrafter"/>
</dbReference>
<dbReference type="PANTHER" id="PTHR44394">
    <property type="entry name" value="BETA-ALANINE-ACTIVATING ENZYME"/>
    <property type="match status" value="1"/>
</dbReference>
<dbReference type="InterPro" id="IPR000873">
    <property type="entry name" value="AMP-dep_synth/lig_dom"/>
</dbReference>
<dbReference type="KEGG" id="psoj:PHYSODRAFT_461525"/>
<evidence type="ECO:0000259" key="1">
    <source>
        <dbReference type="Pfam" id="PF00501"/>
    </source>
</evidence>
<dbReference type="OMA" id="HMEHELC"/>
<dbReference type="Gene3D" id="3.40.50.12780">
    <property type="entry name" value="N-terminal domain of ligase-like"/>
    <property type="match status" value="1"/>
</dbReference>
<dbReference type="Pfam" id="PF00501">
    <property type="entry name" value="AMP-binding"/>
    <property type="match status" value="1"/>
</dbReference>
<dbReference type="InterPro" id="IPR042099">
    <property type="entry name" value="ANL_N_sf"/>
</dbReference>
<evidence type="ECO:0000313" key="3">
    <source>
        <dbReference type="Proteomes" id="UP000002640"/>
    </source>
</evidence>
<dbReference type="RefSeq" id="XP_009532319.1">
    <property type="nucleotide sequence ID" value="XM_009534024.1"/>
</dbReference>
<sequence>MWTAYPFADNNSERVLRATKLSFVDSVWEILGAFLQRVPLVHIQQPRRHQDGISADQGIAKSVVLDDRARYLEVMRTERITRFTAVPSVLAMLLLQTRETDRQEKLTGLRYILSSGEALSLRVVQELTTALPDVTILNLYGSTEMSGDVTCMELNAP</sequence>
<dbReference type="SUPFAM" id="SSF56801">
    <property type="entry name" value="Acetyl-CoA synthetase-like"/>
    <property type="match status" value="1"/>
</dbReference>
<reference evidence="2 3" key="1">
    <citation type="journal article" date="2006" name="Science">
        <title>Phytophthora genome sequences uncover evolutionary origins and mechanisms of pathogenesis.</title>
        <authorList>
            <person name="Tyler B.M."/>
            <person name="Tripathy S."/>
            <person name="Zhang X."/>
            <person name="Dehal P."/>
            <person name="Jiang R.H."/>
            <person name="Aerts A."/>
            <person name="Arredondo F.D."/>
            <person name="Baxter L."/>
            <person name="Bensasson D."/>
            <person name="Beynon J.L."/>
            <person name="Chapman J."/>
            <person name="Damasceno C.M."/>
            <person name="Dorrance A.E."/>
            <person name="Dou D."/>
            <person name="Dickerman A.W."/>
            <person name="Dubchak I.L."/>
            <person name="Garbelotto M."/>
            <person name="Gijzen M."/>
            <person name="Gordon S.G."/>
            <person name="Govers F."/>
            <person name="Grunwald N.J."/>
            <person name="Huang W."/>
            <person name="Ivors K.L."/>
            <person name="Jones R.W."/>
            <person name="Kamoun S."/>
            <person name="Krampis K."/>
            <person name="Lamour K.H."/>
            <person name="Lee M.K."/>
            <person name="McDonald W.H."/>
            <person name="Medina M."/>
            <person name="Meijer H.J."/>
            <person name="Nordberg E.K."/>
            <person name="Maclean D.J."/>
            <person name="Ospina-Giraldo M.D."/>
            <person name="Morris P.F."/>
            <person name="Phuntumart V."/>
            <person name="Putnam N.H."/>
            <person name="Rash S."/>
            <person name="Rose J.K."/>
            <person name="Sakihama Y."/>
            <person name="Salamov A.A."/>
            <person name="Savidor A."/>
            <person name="Scheuring C.F."/>
            <person name="Smith B.M."/>
            <person name="Sobral B.W."/>
            <person name="Terry A."/>
            <person name="Torto-Alalibo T.A."/>
            <person name="Win J."/>
            <person name="Xu Z."/>
            <person name="Zhang H."/>
            <person name="Grigoriev I.V."/>
            <person name="Rokhsar D.S."/>
            <person name="Boore J.L."/>
        </authorList>
    </citation>
    <scope>NUCLEOTIDE SEQUENCE [LARGE SCALE GENOMIC DNA]</scope>
    <source>
        <strain evidence="2 3">P6497</strain>
    </source>
</reference>
<dbReference type="Proteomes" id="UP000002640">
    <property type="component" value="Unassembled WGS sequence"/>
</dbReference>
<protein>
    <recommendedName>
        <fullName evidence="1">AMP-dependent synthetase/ligase domain-containing protein</fullName>
    </recommendedName>
</protein>
<dbReference type="GeneID" id="20653266"/>
<name>G4ZYD4_PHYSP</name>
<dbReference type="STRING" id="1094619.G4ZYD4"/>
<keyword evidence="3" id="KW-1185">Reference proteome</keyword>
<accession>G4ZYD4</accession>
<feature type="domain" description="AMP-dependent synthetase/ligase" evidence="1">
    <location>
        <begin position="63"/>
        <end position="151"/>
    </location>
</feature>
<feature type="non-terminal residue" evidence="2">
    <location>
        <position position="157"/>
    </location>
</feature>
<dbReference type="SMR" id="G4ZYD4"/>
<dbReference type="InParanoid" id="G4ZYD4"/>
<evidence type="ECO:0000313" key="2">
    <source>
        <dbReference type="EMBL" id="EGZ11986.1"/>
    </source>
</evidence>